<dbReference type="Proteomes" id="UP000003922">
    <property type="component" value="Unassembled WGS sequence"/>
</dbReference>
<name>Q4CA69_CROWT</name>
<dbReference type="InterPro" id="IPR011049">
    <property type="entry name" value="Serralysin-like_metalloprot_C"/>
</dbReference>
<dbReference type="EMBL" id="AADV02000001">
    <property type="protein sequence ID" value="EAM53067.1"/>
    <property type="molecule type" value="Genomic_DNA"/>
</dbReference>
<accession>Q4CA69</accession>
<dbReference type="KEGG" id="cwa:CwatDRAFT_6207"/>
<reference evidence="1" key="3">
    <citation type="submission" date="2016-12" db="EMBL/GenBank/DDBJ databases">
        <title>Annotation of the draft genome assembly of Crocosphaera watsonii WH 8501.</title>
        <authorList>
            <consortium name="US DOE Joint Genome Institute (JGI-ORNL)"/>
            <person name="Larimer F."/>
            <person name="Land M."/>
        </authorList>
    </citation>
    <scope>NUCLEOTIDE SEQUENCE</scope>
    <source>
        <strain evidence="1">WH 8501</strain>
    </source>
</reference>
<protein>
    <submittedName>
        <fullName evidence="1">Hemolysin-type calcium-binding region</fullName>
    </submittedName>
</protein>
<keyword evidence="2" id="KW-1185">Reference proteome</keyword>
<sequence>MKTLRGLTVIENEDGASFTGTFTVDGNIPPVAFDADGNYVAGGLSVFLDVKEVFELANQFDTFIETNLTFGSSEAAASQPNIFELILFEETSELTITIFDDIIEEEPFTYNFELVDDLEGSDYIVNPDANTGSFVLEDGLPGGPGVGPDVGVSVTESELFEGDEFTVNFTVEGDDLPTPDNPLTVLVDSGVFGAIGEFVIFDEEGNEAVEFEGIAGFPEVNGASASGFLVDLIAPTASLTLEVFDDGPGEGLETFDFELANGELYEVDPDNAGVTLNIDDTAPALVPNFGSLDGETIEGVGSNELTFGGAGDDLIDTVGGTGGNRLYGQSGDDTFILGSDDRALGGAGDDRFFLLGGDNTITGGQDMDQFWIANADIPPAANTITDFESGEDVIGVAGLDIGFDDLGITQQGDDTLISLGNDELAKLLGVTASDLTAADFAFADSVTI</sequence>
<comment type="caution">
    <text evidence="1">The sequence shown here is derived from an EMBL/GenBank/DDBJ whole genome shotgun (WGS) entry which is preliminary data.</text>
</comment>
<dbReference type="Gene3D" id="2.150.10.10">
    <property type="entry name" value="Serralysin-like metalloprotease, C-terminal"/>
    <property type="match status" value="1"/>
</dbReference>
<gene>
    <name evidence="1" type="ORF">CwatDRAFT_6207</name>
</gene>
<reference evidence="1" key="2">
    <citation type="submission" date="2005-06" db="EMBL/GenBank/DDBJ databases">
        <title>Sequencing of the draft genome and assembly of Crocosphaera watsonii WH 8501.</title>
        <authorList>
            <consortium name="US DOE Joint Genome Institute (JGI-PGF)"/>
            <person name="Copeland A."/>
            <person name="Lucas S."/>
            <person name="Lapidus A."/>
            <person name="Barry K."/>
            <person name="Detter C."/>
            <person name="Glavina T."/>
            <person name="Hammon N."/>
            <person name="Israni S."/>
            <person name="Pitluck S."/>
            <person name="Richardson P."/>
        </authorList>
    </citation>
    <scope>NUCLEOTIDE SEQUENCE [LARGE SCALE GENOMIC DNA]</scope>
    <source>
        <strain evidence="1">WH 8501</strain>
    </source>
</reference>
<reference evidence="1" key="1">
    <citation type="submission" date="2004-02" db="EMBL/GenBank/DDBJ databases">
        <authorList>
            <consortium name="DOE Joint Genome Institute"/>
        </authorList>
    </citation>
    <scope>NUCLEOTIDE SEQUENCE [LARGE SCALE GENOMIC DNA]</scope>
    <source>
        <strain evidence="1">WH 8501</strain>
    </source>
</reference>
<organism evidence="1 2">
    <name type="scientific">Crocosphaera watsonii WH 8501</name>
    <dbReference type="NCBI Taxonomy" id="165597"/>
    <lineage>
        <taxon>Bacteria</taxon>
        <taxon>Bacillati</taxon>
        <taxon>Cyanobacteriota</taxon>
        <taxon>Cyanophyceae</taxon>
        <taxon>Oscillatoriophycideae</taxon>
        <taxon>Chroococcales</taxon>
        <taxon>Aphanothecaceae</taxon>
        <taxon>Crocosphaera</taxon>
    </lineage>
</organism>
<evidence type="ECO:0000313" key="1">
    <source>
        <dbReference type="EMBL" id="EAM53067.1"/>
    </source>
</evidence>
<dbReference type="RefSeq" id="WP_007303374.1">
    <property type="nucleotide sequence ID" value="NZ_CP191777.1"/>
</dbReference>
<dbReference type="AlphaFoldDB" id="Q4CA69"/>
<evidence type="ECO:0000313" key="2">
    <source>
        <dbReference type="Proteomes" id="UP000003922"/>
    </source>
</evidence>
<proteinExistence type="predicted"/>
<dbReference type="SUPFAM" id="SSF51120">
    <property type="entry name" value="beta-Roll"/>
    <property type="match status" value="1"/>
</dbReference>